<accession>F9WDX0</accession>
<dbReference type="InterPro" id="IPR017961">
    <property type="entry name" value="DNA_pol_Y-fam_little_finger"/>
</dbReference>
<dbReference type="Pfam" id="PF00817">
    <property type="entry name" value="IMS"/>
    <property type="match status" value="1"/>
</dbReference>
<dbReference type="SUPFAM" id="SSF100879">
    <property type="entry name" value="Lesion bypass DNA polymerase (Y-family), little finger domain"/>
    <property type="match status" value="1"/>
</dbReference>
<dbReference type="EMBL" id="CAEQ01001924">
    <property type="protein sequence ID" value="CCD15475.1"/>
    <property type="molecule type" value="Genomic_DNA"/>
</dbReference>
<dbReference type="OMA" id="EVYTRQV"/>
<dbReference type="GO" id="GO:0003684">
    <property type="term" value="F:damaged DNA binding"/>
    <property type="evidence" value="ECO:0007669"/>
    <property type="project" value="InterPro"/>
</dbReference>
<dbReference type="Gene3D" id="3.30.1490.100">
    <property type="entry name" value="DNA polymerase, Y-family, little finger domain"/>
    <property type="match status" value="1"/>
</dbReference>
<gene>
    <name evidence="4" type="ORF">TCIL3000_0_59930</name>
</gene>
<organism evidence="4 5">
    <name type="scientific">Trypanosoma congolense (strain IL3000)</name>
    <dbReference type="NCBI Taxonomy" id="1068625"/>
    <lineage>
        <taxon>Eukaryota</taxon>
        <taxon>Discoba</taxon>
        <taxon>Euglenozoa</taxon>
        <taxon>Kinetoplastea</taxon>
        <taxon>Metakinetoplastina</taxon>
        <taxon>Trypanosomatida</taxon>
        <taxon>Trypanosomatidae</taxon>
        <taxon>Trypanosoma</taxon>
        <taxon>Nannomonas</taxon>
    </lineage>
</organism>
<dbReference type="VEuPathDB" id="TriTrypDB:TcIL3000_0_59930"/>
<comment type="caution">
    <text evidence="4">The sequence shown here is derived from an EMBL/GenBank/DDBJ whole genome shotgun (WGS) entry which is preliminary data.</text>
</comment>
<dbReference type="FunFam" id="1.10.150.810:FF:000004">
    <property type="entry name" value="DNA polymerase kappa, putative"/>
    <property type="match status" value="1"/>
</dbReference>
<dbReference type="Gene3D" id="1.10.150.810">
    <property type="match status" value="2"/>
</dbReference>
<dbReference type="PANTHER" id="PTHR11076:SF33">
    <property type="entry name" value="DNA POLYMERASE KAPPA"/>
    <property type="match status" value="1"/>
</dbReference>
<sequence>MIRPFLDDKDDSNSKRQEQLARSGHWIPDDMCFMEPTEPQFVIDSESVCTEPAAMLQSGPVGSSFELTLDCTKAGMERVDKRRVESIIRDTSRDSDYFLNERRKAEGRQKQVQELRRKSATFAQLLGGERNAAQRKQWEQKVSKIEQELEATRNLGTYVHLDMDMFFAAVETKKNPAYAEVPLGVGTMTMLSTTNYIARSYGVTTGIPGFIGMKLCRDLVIVPLDLEAYRAESAIVHRIASEYDPDCVSVGMDELTLEVSDYLSRQGGTMTAVDVATELRARVFRETQLTSSAGIGPTAALAKIASNYNKPNGQYELRLHTREDVMRYVRDLPLRAAPGIGKAMENTLKGLDINTLGDIYERRVELCYVLTEKLYRFLLGNAIGVMSWPCSCVAPAYEFCDRTLITARKSVGSERAFSALCSKAELKEVATTIFQAVYDELRANEWVCRQVSLRIRWPSFRIQQFTKSLPQHSDDHSTLNRALGELLLPHVSYYASMRLLGIRLLDLVSKKEYLAKQRGGVQKTLSQFCTPRSTEQDPATPGVKRMREGKVNEEEKESVEINVEEEKQNTREVVEIFVSSQESSEQCGSDKSVEPRILREEGKPDVIIID</sequence>
<dbReference type="InterPro" id="IPR022880">
    <property type="entry name" value="DNApol_IV"/>
</dbReference>
<feature type="region of interest" description="Disordered" evidence="2">
    <location>
        <begin position="1"/>
        <end position="21"/>
    </location>
</feature>
<evidence type="ECO:0000313" key="5">
    <source>
        <dbReference type="Proteomes" id="UP000000702"/>
    </source>
</evidence>
<protein>
    <recommendedName>
        <fullName evidence="1">DNA polymerase kappa</fullName>
    </recommendedName>
</protein>
<dbReference type="PROSITE" id="PS50173">
    <property type="entry name" value="UMUC"/>
    <property type="match status" value="1"/>
</dbReference>
<dbReference type="CDD" id="cd03586">
    <property type="entry name" value="PolY_Pol_IV_kappa"/>
    <property type="match status" value="1"/>
</dbReference>
<dbReference type="GO" id="GO:0042276">
    <property type="term" value="P:error-prone translesion synthesis"/>
    <property type="evidence" value="ECO:0007669"/>
    <property type="project" value="TreeGrafter"/>
</dbReference>
<evidence type="ECO:0000256" key="1">
    <source>
        <dbReference type="ARBA" id="ARBA00016178"/>
    </source>
</evidence>
<evidence type="ECO:0000259" key="3">
    <source>
        <dbReference type="PROSITE" id="PS50173"/>
    </source>
</evidence>
<feature type="compositionally biased region" description="Basic and acidic residues" evidence="2">
    <location>
        <begin position="1"/>
        <end position="19"/>
    </location>
</feature>
<dbReference type="InterPro" id="IPR036775">
    <property type="entry name" value="DNA_pol_Y-fam_lit_finger_sf"/>
</dbReference>
<dbReference type="Pfam" id="PF11799">
    <property type="entry name" value="IMS_C"/>
    <property type="match status" value="1"/>
</dbReference>
<dbReference type="GO" id="GO:0005634">
    <property type="term" value="C:nucleus"/>
    <property type="evidence" value="ECO:0007669"/>
    <property type="project" value="TreeGrafter"/>
</dbReference>
<evidence type="ECO:0000256" key="2">
    <source>
        <dbReference type="SAM" id="MobiDB-lite"/>
    </source>
</evidence>
<reference evidence="4 5" key="2">
    <citation type="journal article" date="2012" name="Proc. Natl. Acad. Sci. U.S.A.">
        <title>Antigenic diversity is generated by distinct evolutionary mechanisms in African trypanosome species.</title>
        <authorList>
            <person name="Jackson A.P."/>
            <person name="Berry A."/>
            <person name="Aslett M."/>
            <person name="Allison H.C."/>
            <person name="Burton P."/>
            <person name="Vavrova-Anderson J."/>
            <person name="Brown R."/>
            <person name="Browne H."/>
            <person name="Corton N."/>
            <person name="Hauser H."/>
            <person name="Gamble J."/>
            <person name="Gilderthorp R."/>
            <person name="Marcello L."/>
            <person name="McQuillan J."/>
            <person name="Otto T.D."/>
            <person name="Quail M.A."/>
            <person name="Sanders M.J."/>
            <person name="van Tonder A."/>
            <person name="Ginger M.L."/>
            <person name="Field M.C."/>
            <person name="Barry J.D."/>
            <person name="Hertz-Fowler C."/>
            <person name="Berriman M."/>
        </authorList>
    </citation>
    <scope>NUCLEOTIDE SEQUENCE [LARGE SCALE GENOMIC DNA]</scope>
    <source>
        <strain evidence="4 5">IL3000</strain>
    </source>
</reference>
<dbReference type="GO" id="GO:0006281">
    <property type="term" value="P:DNA repair"/>
    <property type="evidence" value="ECO:0007669"/>
    <property type="project" value="InterPro"/>
</dbReference>
<dbReference type="InterPro" id="IPR001126">
    <property type="entry name" value="UmuC"/>
</dbReference>
<evidence type="ECO:0000313" key="4">
    <source>
        <dbReference type="EMBL" id="CCD15475.1"/>
    </source>
</evidence>
<proteinExistence type="predicted"/>
<dbReference type="Gene3D" id="3.30.70.270">
    <property type="match status" value="1"/>
</dbReference>
<dbReference type="InterPro" id="IPR043128">
    <property type="entry name" value="Rev_trsase/Diguanyl_cyclase"/>
</dbReference>
<dbReference type="GO" id="GO:0003887">
    <property type="term" value="F:DNA-directed DNA polymerase activity"/>
    <property type="evidence" value="ECO:0007669"/>
    <property type="project" value="InterPro"/>
</dbReference>
<dbReference type="AlphaFoldDB" id="F9WDX0"/>
<dbReference type="InterPro" id="IPR043502">
    <property type="entry name" value="DNA/RNA_pol_sf"/>
</dbReference>
<dbReference type="SUPFAM" id="SSF56672">
    <property type="entry name" value="DNA/RNA polymerases"/>
    <property type="match status" value="1"/>
</dbReference>
<dbReference type="Proteomes" id="UP000000702">
    <property type="component" value="Unassembled WGS sequence"/>
</dbReference>
<name>F9WDX0_TRYCI</name>
<feature type="domain" description="UmuC" evidence="3">
    <location>
        <begin position="158"/>
        <end position="341"/>
    </location>
</feature>
<dbReference type="Gene3D" id="3.40.1170.60">
    <property type="match status" value="1"/>
</dbReference>
<dbReference type="PANTHER" id="PTHR11076">
    <property type="entry name" value="DNA REPAIR POLYMERASE UMUC / TRANSFERASE FAMILY MEMBER"/>
    <property type="match status" value="1"/>
</dbReference>
<feature type="region of interest" description="Disordered" evidence="2">
    <location>
        <begin position="530"/>
        <end position="558"/>
    </location>
</feature>
<dbReference type="InterPro" id="IPR050116">
    <property type="entry name" value="DNA_polymerase-Y"/>
</dbReference>
<keyword evidence="5" id="KW-1185">Reference proteome</keyword>
<reference evidence="5" key="1">
    <citation type="submission" date="2011-07" db="EMBL/GenBank/DDBJ databases">
        <title>Divergent evolution of antigenic variation in African trypanosomes.</title>
        <authorList>
            <person name="Jackson A.P."/>
            <person name="Berry A."/>
            <person name="Allison H.C."/>
            <person name="Burton P."/>
            <person name="Anderson J."/>
            <person name="Aslett M."/>
            <person name="Brown R."/>
            <person name="Corton N."/>
            <person name="Harris D."/>
            <person name="Hauser H."/>
            <person name="Gamble J."/>
            <person name="Gilderthorp R."/>
            <person name="McQuillan J."/>
            <person name="Quail M.A."/>
            <person name="Sanders M."/>
            <person name="Van Tonder A."/>
            <person name="Ginger M.L."/>
            <person name="Donelson J.E."/>
            <person name="Field M.C."/>
            <person name="Barry J.D."/>
            <person name="Berriman M."/>
            <person name="Hertz-Fowler C."/>
        </authorList>
    </citation>
    <scope>NUCLEOTIDE SEQUENCE [LARGE SCALE GENOMIC DNA]</scope>
    <source>
        <strain evidence="5">IL3000</strain>
    </source>
</reference>